<accession>A0A1H4D974</accession>
<dbReference type="Proteomes" id="UP000198703">
    <property type="component" value="Unassembled WGS sequence"/>
</dbReference>
<evidence type="ECO:0000313" key="2">
    <source>
        <dbReference type="Proteomes" id="UP000198703"/>
    </source>
</evidence>
<name>A0A1H4D974_9RHOB</name>
<proteinExistence type="predicted"/>
<dbReference type="RefSeq" id="WP_175478922.1">
    <property type="nucleotide sequence ID" value="NZ_FNQM01000009.1"/>
</dbReference>
<keyword evidence="2" id="KW-1185">Reference proteome</keyword>
<gene>
    <name evidence="1" type="ORF">SAMN05444370_109109</name>
</gene>
<evidence type="ECO:0000313" key="1">
    <source>
        <dbReference type="EMBL" id="SEA69241.1"/>
    </source>
</evidence>
<reference evidence="1 2" key="1">
    <citation type="submission" date="2016-10" db="EMBL/GenBank/DDBJ databases">
        <authorList>
            <person name="de Groot N.N."/>
        </authorList>
    </citation>
    <scope>NUCLEOTIDE SEQUENCE [LARGE SCALE GENOMIC DNA]</scope>
    <source>
        <strain evidence="1 2">DSM 15345</strain>
    </source>
</reference>
<protein>
    <submittedName>
        <fullName evidence="1">Uncharacterized protein</fullName>
    </submittedName>
</protein>
<dbReference type="AlphaFoldDB" id="A0A1H4D974"/>
<sequence length="60" mass="6589">MDDAADPLDPALLTGLDLPPERLREVAAAFSEIRAEIDRLRAFDLGETAPAVVFAPERQR</sequence>
<organism evidence="1 2">
    <name type="scientific">Rubrimonas cliftonensis</name>
    <dbReference type="NCBI Taxonomy" id="89524"/>
    <lineage>
        <taxon>Bacteria</taxon>
        <taxon>Pseudomonadati</taxon>
        <taxon>Pseudomonadota</taxon>
        <taxon>Alphaproteobacteria</taxon>
        <taxon>Rhodobacterales</taxon>
        <taxon>Paracoccaceae</taxon>
        <taxon>Rubrimonas</taxon>
    </lineage>
</organism>
<dbReference type="EMBL" id="FNQM01000009">
    <property type="protein sequence ID" value="SEA69241.1"/>
    <property type="molecule type" value="Genomic_DNA"/>
</dbReference>
<dbReference type="STRING" id="89524.SAMN05444370_109109"/>